<gene>
    <name evidence="1" type="ORF">UFOVP1639_24</name>
</gene>
<sequence>MATIVTGGSYLLEMDTGFGDGFTLDDAQQGLLNGSFVLDGVDTFSEITTQVTSIRAFRGKKTVTDSIAPGIMSIQAIDAGRAFDPFNEASIYYNETDDTPGLSPLRQIRLSRNGEYIFKGRVVTFAYDYGTAQTKNLPTVSITCADDLFLLSNTFLSAFTPSTELSSARVTTILDRPEVAYPAGTRDIETGTTTLGNYPISEGTSVLSYLRQISDEAESGRVYVSRTGNLTYDARIGSTLSGATVIFSDAGTNTPYSALSIDYSTDQVINRATVERVGGTAQTDTDTASIALYQIQAVSITGSLLSTDAQALTLAEYLLDGTPAPRFSDVLVNFASLTTPQKNAVALLEIGDTVQITRSFSSGSPASVTAELAVEGIEHTIDPFSGHRMRIYTSPTVLIYELLLNDAVYGKLDSSNVLGA</sequence>
<protein>
    <submittedName>
        <fullName evidence="1">Uncharacterized protein</fullName>
    </submittedName>
</protein>
<accession>A0A6J5SYS3</accession>
<reference evidence="1" key="1">
    <citation type="submission" date="2020-05" db="EMBL/GenBank/DDBJ databases">
        <authorList>
            <person name="Chiriac C."/>
            <person name="Salcher M."/>
            <person name="Ghai R."/>
            <person name="Kavagutti S V."/>
        </authorList>
    </citation>
    <scope>NUCLEOTIDE SEQUENCE</scope>
</reference>
<evidence type="ECO:0000313" key="1">
    <source>
        <dbReference type="EMBL" id="CAB4219814.1"/>
    </source>
</evidence>
<organism evidence="1">
    <name type="scientific">uncultured Caudovirales phage</name>
    <dbReference type="NCBI Taxonomy" id="2100421"/>
    <lineage>
        <taxon>Viruses</taxon>
        <taxon>Duplodnaviria</taxon>
        <taxon>Heunggongvirae</taxon>
        <taxon>Uroviricota</taxon>
        <taxon>Caudoviricetes</taxon>
        <taxon>Peduoviridae</taxon>
        <taxon>Maltschvirus</taxon>
        <taxon>Maltschvirus maltsch</taxon>
    </lineage>
</organism>
<proteinExistence type="predicted"/>
<dbReference type="EMBL" id="LR797486">
    <property type="protein sequence ID" value="CAB4219814.1"/>
    <property type="molecule type" value="Genomic_DNA"/>
</dbReference>
<name>A0A6J5SYS3_9CAUD</name>